<name>A0ABS9NVH1_9RHOB</name>
<evidence type="ECO:0000256" key="1">
    <source>
        <dbReference type="SAM" id="MobiDB-lite"/>
    </source>
</evidence>
<keyword evidence="3" id="KW-1185">Reference proteome</keyword>
<feature type="compositionally biased region" description="Low complexity" evidence="1">
    <location>
        <begin position="66"/>
        <end position="77"/>
    </location>
</feature>
<dbReference type="EMBL" id="JAKOEM010000005">
    <property type="protein sequence ID" value="MCG6558169.1"/>
    <property type="molecule type" value="Genomic_DNA"/>
</dbReference>
<evidence type="ECO:0000313" key="3">
    <source>
        <dbReference type="Proteomes" id="UP001165279"/>
    </source>
</evidence>
<accession>A0ABS9NVH1</accession>
<gene>
    <name evidence="2" type="ORF">MB818_08160</name>
</gene>
<comment type="caution">
    <text evidence="2">The sequence shown here is derived from an EMBL/GenBank/DDBJ whole genome shotgun (WGS) entry which is preliminary data.</text>
</comment>
<reference evidence="2" key="1">
    <citation type="submission" date="2022-02" db="EMBL/GenBank/DDBJ databases">
        <title>The genome sequence of Ruegeria sp. 1NDH52C.</title>
        <authorList>
            <person name="Du J."/>
        </authorList>
    </citation>
    <scope>NUCLEOTIDE SEQUENCE</scope>
    <source>
        <strain evidence="2">1NDH52C</strain>
    </source>
</reference>
<sequence length="142" mass="14502">MAMLLMTSSLHAQAAAYRLAGYAISNQLRAMQILSRAALNAPLAQVQALQAAAAAPAPQRTVFASAKTTAPKPTKPAAETHFAADTARQGAIAPALATSAQEQKSAPASVKATVAATHPAPRRRRKPSAPAPLPAKAHPSGK</sequence>
<dbReference type="Proteomes" id="UP001165279">
    <property type="component" value="Unassembled WGS sequence"/>
</dbReference>
<evidence type="ECO:0000313" key="2">
    <source>
        <dbReference type="EMBL" id="MCG6558169.1"/>
    </source>
</evidence>
<feature type="region of interest" description="Disordered" evidence="1">
    <location>
        <begin position="64"/>
        <end position="142"/>
    </location>
</feature>
<proteinExistence type="predicted"/>
<organism evidence="2 3">
    <name type="scientific">Ruegeria alba</name>
    <dbReference type="NCBI Taxonomy" id="2916756"/>
    <lineage>
        <taxon>Bacteria</taxon>
        <taxon>Pseudomonadati</taxon>
        <taxon>Pseudomonadota</taxon>
        <taxon>Alphaproteobacteria</taxon>
        <taxon>Rhodobacterales</taxon>
        <taxon>Roseobacteraceae</taxon>
        <taxon>Ruegeria</taxon>
    </lineage>
</organism>
<protein>
    <submittedName>
        <fullName evidence="2">Uncharacterized protein</fullName>
    </submittedName>
</protein>